<sequence length="147" mass="15488">MDRRSWLKRVGSIGLLALVSPLRALAAAWNRPAFESQTVGGALKGLGIGQAGPSRDIVLIAPDMAENGAIVQVEVESRIPGTEAITILVDKNPTPLIANFVFSNGADPYVVTRIKMAESSELKVIVKAGGQYFSAVKQVQVAQGGCD</sequence>
<comment type="caution">
    <text evidence="2">The sequence shown here is derived from an EMBL/GenBank/DDBJ whole genome shotgun (WGS) entry which is preliminary data.</text>
</comment>
<dbReference type="NCBIfam" id="TIGR04488">
    <property type="entry name" value="SoxY_true_GGCGG"/>
    <property type="match status" value="1"/>
</dbReference>
<dbReference type="AlphaFoldDB" id="A0A1J5Q8V0"/>
<protein>
    <submittedName>
        <fullName evidence="2">Sulfur oxidation protein SoxY</fullName>
    </submittedName>
</protein>
<evidence type="ECO:0000259" key="1">
    <source>
        <dbReference type="Pfam" id="PF13501"/>
    </source>
</evidence>
<organism evidence="2">
    <name type="scientific">mine drainage metagenome</name>
    <dbReference type="NCBI Taxonomy" id="410659"/>
    <lineage>
        <taxon>unclassified sequences</taxon>
        <taxon>metagenomes</taxon>
        <taxon>ecological metagenomes</taxon>
    </lineage>
</organism>
<dbReference type="InterPro" id="IPR038162">
    <property type="entry name" value="SoxY_sf"/>
</dbReference>
<dbReference type="InterPro" id="IPR032711">
    <property type="entry name" value="SoxY"/>
</dbReference>
<dbReference type="Gene3D" id="2.60.40.2470">
    <property type="entry name" value="SoxY domain"/>
    <property type="match status" value="1"/>
</dbReference>
<feature type="domain" description="Ig-like SoxY" evidence="1">
    <location>
        <begin position="55"/>
        <end position="146"/>
    </location>
</feature>
<name>A0A1J5Q8V0_9ZZZZ</name>
<gene>
    <name evidence="2" type="ORF">GALL_384740</name>
</gene>
<dbReference type="Pfam" id="PF13501">
    <property type="entry name" value="SoxY"/>
    <property type="match status" value="1"/>
</dbReference>
<proteinExistence type="predicted"/>
<dbReference type="PIRSF" id="PIRSF010312">
    <property type="entry name" value="Sulphur_oxidation_SoxY"/>
    <property type="match status" value="1"/>
</dbReference>
<reference evidence="2" key="1">
    <citation type="submission" date="2016-10" db="EMBL/GenBank/DDBJ databases">
        <title>Sequence of Gallionella enrichment culture.</title>
        <authorList>
            <person name="Poehlein A."/>
            <person name="Muehling M."/>
            <person name="Daniel R."/>
        </authorList>
    </citation>
    <scope>NUCLEOTIDE SEQUENCE</scope>
</reference>
<dbReference type="InterPro" id="IPR016568">
    <property type="entry name" value="Sulphur_oxidation_SoxY"/>
</dbReference>
<dbReference type="EMBL" id="MLJW01001160">
    <property type="protein sequence ID" value="OIQ79784.1"/>
    <property type="molecule type" value="Genomic_DNA"/>
</dbReference>
<accession>A0A1J5Q8V0</accession>
<evidence type="ECO:0000313" key="2">
    <source>
        <dbReference type="EMBL" id="OIQ79784.1"/>
    </source>
</evidence>